<dbReference type="Gene3D" id="1.10.40.70">
    <property type="match status" value="1"/>
</dbReference>
<dbReference type="InterPro" id="IPR001482">
    <property type="entry name" value="T2SS/T4SS_dom"/>
</dbReference>
<dbReference type="InterPro" id="IPR007831">
    <property type="entry name" value="T2SS_GspE_N"/>
</dbReference>
<evidence type="ECO:0000256" key="3">
    <source>
        <dbReference type="ARBA" id="ARBA00022840"/>
    </source>
</evidence>
<reference evidence="5 6" key="1">
    <citation type="submission" date="2020-03" db="EMBL/GenBank/DDBJ databases">
        <title>Two novel Motilibacter sp.</title>
        <authorList>
            <person name="Liu S."/>
        </authorList>
    </citation>
    <scope>NUCLEOTIDE SEQUENCE [LARGE SCALE GENOMIC DNA]</scope>
    <source>
        <strain evidence="5 6">E257</strain>
    </source>
</reference>
<dbReference type="Proteomes" id="UP000800981">
    <property type="component" value="Unassembled WGS sequence"/>
</dbReference>
<evidence type="ECO:0000313" key="5">
    <source>
        <dbReference type="EMBL" id="NHC13203.1"/>
    </source>
</evidence>
<organism evidence="5 6">
    <name type="scientific">Motilibacter deserti</name>
    <dbReference type="NCBI Taxonomy" id="2714956"/>
    <lineage>
        <taxon>Bacteria</taxon>
        <taxon>Bacillati</taxon>
        <taxon>Actinomycetota</taxon>
        <taxon>Actinomycetes</taxon>
        <taxon>Motilibacterales</taxon>
        <taxon>Motilibacteraceae</taxon>
        <taxon>Motilibacter</taxon>
    </lineage>
</organism>
<dbReference type="Gene3D" id="3.30.300.160">
    <property type="entry name" value="Type II secretion system, protein E, N-terminal domain"/>
    <property type="match status" value="1"/>
</dbReference>
<sequence>MPRKRIGDVLIEAGVLTPADLDRALQAQKDATGERRRLGEVITELGLASERQVANALASVLGLRMVDLGGIVVSPDVVRSLPRSVADRTGVLVLERLADGGLRVATSDPTNVLALDDVRLYTSAPRLEVVVATASQVTEHLGRAWSLSEDSADVATVIEGISAETESEADSGGSPDDAPTVRLVNMVFSDAVRAGASDVHIEPQREVLRIRYRIDGMLRDVMTVPRRAAPAVVSRIKITSGLDIAERRLPQDGRARISVDGTSVDTRISTMPSIHGEKVVVRLLMRAEQVPDLGGVGMTPDQLSVLRSAMREPQGLVLITGPTGSGKTSTLYAALQEIVRPERNIVTLEDPVEVQVPGITQVQINERTGMTFSRGLRAILRQDPDVVLVGEVRDTETAELALTASMTGHLVLSTLHTNSAVAALTRLVDMGVEPFLVGSSLSCVVAQRLVRRVCTSCARPTAVDPAVATALSLSPAELVDARPLVGEGCSVCSGTGYKGRVGVFEVIEVTPTVRSVLIREKTEVAVAEAVATEGGRTLRDAALVLAARGETTYDEVARVVPRY</sequence>
<comment type="caution">
    <text evidence="5">The sequence shown here is derived from an EMBL/GenBank/DDBJ whole genome shotgun (WGS) entry which is preliminary data.</text>
</comment>
<evidence type="ECO:0000256" key="1">
    <source>
        <dbReference type="ARBA" id="ARBA00006611"/>
    </source>
</evidence>
<accession>A0ABX0GV88</accession>
<evidence type="ECO:0000256" key="2">
    <source>
        <dbReference type="ARBA" id="ARBA00022741"/>
    </source>
</evidence>
<dbReference type="EMBL" id="JAANNP010000002">
    <property type="protein sequence ID" value="NHC13203.1"/>
    <property type="molecule type" value="Genomic_DNA"/>
</dbReference>
<dbReference type="SUPFAM" id="SSF52540">
    <property type="entry name" value="P-loop containing nucleoside triphosphate hydrolases"/>
    <property type="match status" value="1"/>
</dbReference>
<dbReference type="Pfam" id="PF05157">
    <property type="entry name" value="MshEN"/>
    <property type="match status" value="1"/>
</dbReference>
<dbReference type="PANTHER" id="PTHR30258">
    <property type="entry name" value="TYPE II SECRETION SYSTEM PROTEIN GSPE-RELATED"/>
    <property type="match status" value="1"/>
</dbReference>
<evidence type="ECO:0000313" key="6">
    <source>
        <dbReference type="Proteomes" id="UP000800981"/>
    </source>
</evidence>
<dbReference type="PROSITE" id="PS00662">
    <property type="entry name" value="T2SP_E"/>
    <property type="match status" value="1"/>
</dbReference>
<gene>
    <name evidence="5" type="primary">tadA</name>
    <name evidence="5" type="ORF">G9H71_05335</name>
</gene>
<name>A0ABX0GV88_9ACTN</name>
<keyword evidence="2" id="KW-0547">Nucleotide-binding</keyword>
<dbReference type="Pfam" id="PF00437">
    <property type="entry name" value="T2SSE"/>
    <property type="match status" value="1"/>
</dbReference>
<keyword evidence="6" id="KW-1185">Reference proteome</keyword>
<dbReference type="InterPro" id="IPR037257">
    <property type="entry name" value="T2SS_E_N_sf"/>
</dbReference>
<dbReference type="PANTHER" id="PTHR30258:SF2">
    <property type="entry name" value="COMG OPERON PROTEIN 1"/>
    <property type="match status" value="1"/>
</dbReference>
<keyword evidence="3" id="KW-0067">ATP-binding</keyword>
<dbReference type="CDD" id="cd01129">
    <property type="entry name" value="PulE-GspE-like"/>
    <property type="match status" value="1"/>
</dbReference>
<feature type="domain" description="Bacterial type II secretion system protein E" evidence="4">
    <location>
        <begin position="380"/>
        <end position="394"/>
    </location>
</feature>
<evidence type="ECO:0000259" key="4">
    <source>
        <dbReference type="PROSITE" id="PS00662"/>
    </source>
</evidence>
<proteinExistence type="inferred from homology"/>
<dbReference type="SUPFAM" id="SSF160246">
    <property type="entry name" value="EspE N-terminal domain-like"/>
    <property type="match status" value="1"/>
</dbReference>
<dbReference type="Gene3D" id="3.40.50.300">
    <property type="entry name" value="P-loop containing nucleotide triphosphate hydrolases"/>
    <property type="match status" value="1"/>
</dbReference>
<comment type="similarity">
    <text evidence="1">Belongs to the GSP E family.</text>
</comment>
<dbReference type="InterPro" id="IPR027417">
    <property type="entry name" value="P-loop_NTPase"/>
</dbReference>
<dbReference type="Gene3D" id="3.30.450.90">
    <property type="match status" value="1"/>
</dbReference>
<protein>
    <submittedName>
        <fullName evidence="5">Flp pilus assembly complex ATPase component TadA</fullName>
    </submittedName>
</protein>
<dbReference type="SMART" id="SM00382">
    <property type="entry name" value="AAA"/>
    <property type="match status" value="1"/>
</dbReference>
<dbReference type="InterPro" id="IPR003593">
    <property type="entry name" value="AAA+_ATPase"/>
</dbReference>